<evidence type="ECO:0000313" key="1">
    <source>
        <dbReference type="EMBL" id="CAG8693215.1"/>
    </source>
</evidence>
<name>A0ACA9P5H2_9GLOM</name>
<accession>A0ACA9P5H2</accession>
<reference evidence="1" key="1">
    <citation type="submission" date="2021-06" db="EMBL/GenBank/DDBJ databases">
        <authorList>
            <person name="Kallberg Y."/>
            <person name="Tangrot J."/>
            <person name="Rosling A."/>
        </authorList>
    </citation>
    <scope>NUCLEOTIDE SEQUENCE</scope>
    <source>
        <strain evidence="1">CL356</strain>
    </source>
</reference>
<dbReference type="EMBL" id="CAJVPT010030104">
    <property type="protein sequence ID" value="CAG8693215.1"/>
    <property type="molecule type" value="Genomic_DNA"/>
</dbReference>
<sequence length="418" mass="45856">YTANASAISLAYGTSEGTHETAETSFTNETIHALTSSILAAAEAPGASKRDAALVTATVFYLLVALPRFRMALLVQTVFHVLGAAIYFPLLFIRSTPAIITLASVGMAWDIGMRHMQRIINPKKAREEEKMRECEEKQREAEAAGAEEDDDDEDHKTLADRHCSAYDRTINTATGSHVPALNIEHFLERTAAFVVIVLGEMVLSVVYHATTSQVGFQRYIFPDLSHSKSKSVFYRIYGIAICGLITAFNLCWLWFAGTMFTTLHFPLCAGLLIVSAAMSYFTKHETEAPEAIRWYFGGGLGCSMFCLAALGYTHRGLDPEGTTRISRRVQLIVRILVGVAFTCIPLAHNLSPLELMGIGAGLTSLLVMEETYGKLWRGEPISKPSASEKAAAEADAKNDEIIESPVEEKPPHRSKSDQ</sequence>
<keyword evidence="2" id="KW-1185">Reference proteome</keyword>
<feature type="non-terminal residue" evidence="1">
    <location>
        <position position="1"/>
    </location>
</feature>
<evidence type="ECO:0000313" key="2">
    <source>
        <dbReference type="Proteomes" id="UP000789525"/>
    </source>
</evidence>
<proteinExistence type="predicted"/>
<comment type="caution">
    <text evidence="1">The sequence shown here is derived from an EMBL/GenBank/DDBJ whole genome shotgun (WGS) entry which is preliminary data.</text>
</comment>
<dbReference type="Proteomes" id="UP000789525">
    <property type="component" value="Unassembled WGS sequence"/>
</dbReference>
<protein>
    <submittedName>
        <fullName evidence="1">2875_t:CDS:1</fullName>
    </submittedName>
</protein>
<gene>
    <name evidence="1" type="ORF">ACOLOM_LOCUS9920</name>
</gene>
<organism evidence="1 2">
    <name type="scientific">Acaulospora colombiana</name>
    <dbReference type="NCBI Taxonomy" id="27376"/>
    <lineage>
        <taxon>Eukaryota</taxon>
        <taxon>Fungi</taxon>
        <taxon>Fungi incertae sedis</taxon>
        <taxon>Mucoromycota</taxon>
        <taxon>Glomeromycotina</taxon>
        <taxon>Glomeromycetes</taxon>
        <taxon>Diversisporales</taxon>
        <taxon>Acaulosporaceae</taxon>
        <taxon>Acaulospora</taxon>
    </lineage>
</organism>